<evidence type="ECO:0000259" key="1">
    <source>
        <dbReference type="PROSITE" id="PS50011"/>
    </source>
</evidence>
<dbReference type="InterPro" id="IPR011009">
    <property type="entry name" value="Kinase-like_dom_sf"/>
</dbReference>
<sequence>GGFADVYRGTFNGKFVALKCMRLHVFCREAVVWKRLNHPHIVPFIGIDPSNQACIVSEWMEHGDVMSYIESHPRANRVQLITDIARGLEYMHASGVVHGDLKSRNVLVDSLGYARLSDFGLATTVLGTTSLAPTAGPSANWGSFHYMPPELFDPMVQDKRLTWKSDVYAFGMTAWEVSASSTSLNHVNRSDLQIFDGRHPFFHVANMFLVIREVLDGVRPTRPLHAGLDDFIWSNAISSCWVANPSERPRISEVLNRLQWYETARRLIAKLLDEGLAEVDRQGLDEMLSTGWPRHHVPTSSVLNSHRDGQECYFQYR</sequence>
<evidence type="ECO:0000313" key="2">
    <source>
        <dbReference type="EMBL" id="EIN03644.1"/>
    </source>
</evidence>
<dbReference type="PROSITE" id="PS50011">
    <property type="entry name" value="PROTEIN_KINASE_DOM"/>
    <property type="match status" value="1"/>
</dbReference>
<dbReference type="InterPro" id="IPR051681">
    <property type="entry name" value="Ser/Thr_Kinases-Pseudokinases"/>
</dbReference>
<dbReference type="OMA" id="YIESHPR"/>
<dbReference type="InterPro" id="IPR000719">
    <property type="entry name" value="Prot_kinase_dom"/>
</dbReference>
<dbReference type="eggNOG" id="KOG0192">
    <property type="taxonomic scope" value="Eukaryota"/>
</dbReference>
<dbReference type="PANTHER" id="PTHR44329">
    <property type="entry name" value="SERINE/THREONINE-PROTEIN KINASE TNNI3K-RELATED"/>
    <property type="match status" value="1"/>
</dbReference>
<proteinExistence type="predicted"/>
<dbReference type="SUPFAM" id="SSF56112">
    <property type="entry name" value="Protein kinase-like (PK-like)"/>
    <property type="match status" value="1"/>
</dbReference>
<dbReference type="HOGENOM" id="CLU_000288_7_18_1"/>
<dbReference type="Proteomes" id="UP000054196">
    <property type="component" value="Unassembled WGS sequence"/>
</dbReference>
<dbReference type="OrthoDB" id="4062651at2759"/>
<reference evidence="3" key="1">
    <citation type="journal article" date="2012" name="Science">
        <title>The Paleozoic origin of enzymatic lignin decomposition reconstructed from 31 fungal genomes.</title>
        <authorList>
            <person name="Floudas D."/>
            <person name="Binder M."/>
            <person name="Riley R."/>
            <person name="Barry K."/>
            <person name="Blanchette R.A."/>
            <person name="Henrissat B."/>
            <person name="Martinez A.T."/>
            <person name="Otillar R."/>
            <person name="Spatafora J.W."/>
            <person name="Yadav J.S."/>
            <person name="Aerts A."/>
            <person name="Benoit I."/>
            <person name="Boyd A."/>
            <person name="Carlson A."/>
            <person name="Copeland A."/>
            <person name="Coutinho P.M."/>
            <person name="de Vries R.P."/>
            <person name="Ferreira P."/>
            <person name="Findley K."/>
            <person name="Foster B."/>
            <person name="Gaskell J."/>
            <person name="Glotzer D."/>
            <person name="Gorecki P."/>
            <person name="Heitman J."/>
            <person name="Hesse C."/>
            <person name="Hori C."/>
            <person name="Igarashi K."/>
            <person name="Jurgens J.A."/>
            <person name="Kallen N."/>
            <person name="Kersten P."/>
            <person name="Kohler A."/>
            <person name="Kuees U."/>
            <person name="Kumar T.K.A."/>
            <person name="Kuo A."/>
            <person name="LaButti K."/>
            <person name="Larrondo L.F."/>
            <person name="Lindquist E."/>
            <person name="Ling A."/>
            <person name="Lombard V."/>
            <person name="Lucas S."/>
            <person name="Lundell T."/>
            <person name="Martin R."/>
            <person name="McLaughlin D.J."/>
            <person name="Morgenstern I."/>
            <person name="Morin E."/>
            <person name="Murat C."/>
            <person name="Nagy L.G."/>
            <person name="Nolan M."/>
            <person name="Ohm R.A."/>
            <person name="Patyshakuliyeva A."/>
            <person name="Rokas A."/>
            <person name="Ruiz-Duenas F.J."/>
            <person name="Sabat G."/>
            <person name="Salamov A."/>
            <person name="Samejima M."/>
            <person name="Schmutz J."/>
            <person name="Slot J.C."/>
            <person name="St John F."/>
            <person name="Stenlid J."/>
            <person name="Sun H."/>
            <person name="Sun S."/>
            <person name="Syed K."/>
            <person name="Tsang A."/>
            <person name="Wiebenga A."/>
            <person name="Young D."/>
            <person name="Pisabarro A."/>
            <person name="Eastwood D.C."/>
            <person name="Martin F."/>
            <person name="Cullen D."/>
            <person name="Grigoriev I.V."/>
            <person name="Hibbett D.S."/>
        </authorList>
    </citation>
    <scope>NUCLEOTIDE SEQUENCE [LARGE SCALE GENOMIC DNA]</scope>
    <source>
        <strain evidence="3">HHB-11173 SS5</strain>
    </source>
</reference>
<feature type="domain" description="Protein kinase" evidence="1">
    <location>
        <begin position="1"/>
        <end position="261"/>
    </location>
</feature>
<protein>
    <submittedName>
        <fullName evidence="2">Kinase-like protein</fullName>
    </submittedName>
</protein>
<feature type="non-terminal residue" evidence="2">
    <location>
        <position position="1"/>
    </location>
</feature>
<keyword evidence="2" id="KW-0418">Kinase</keyword>
<dbReference type="Pfam" id="PF07714">
    <property type="entry name" value="PK_Tyr_Ser-Thr"/>
    <property type="match status" value="1"/>
</dbReference>
<accession>R7S1C3</accession>
<dbReference type="InterPro" id="IPR008271">
    <property type="entry name" value="Ser/Thr_kinase_AS"/>
</dbReference>
<dbReference type="AlphaFoldDB" id="R7S1C3"/>
<dbReference type="EMBL" id="JH687560">
    <property type="protein sequence ID" value="EIN03644.1"/>
    <property type="molecule type" value="Genomic_DNA"/>
</dbReference>
<evidence type="ECO:0000313" key="3">
    <source>
        <dbReference type="Proteomes" id="UP000054196"/>
    </source>
</evidence>
<dbReference type="Gene3D" id="1.10.510.10">
    <property type="entry name" value="Transferase(Phosphotransferase) domain 1"/>
    <property type="match status" value="1"/>
</dbReference>
<name>R7S1C3_PUNST</name>
<keyword evidence="2" id="KW-0808">Transferase</keyword>
<gene>
    <name evidence="2" type="ORF">PUNSTDRAFT_77821</name>
</gene>
<dbReference type="GO" id="GO:0005524">
    <property type="term" value="F:ATP binding"/>
    <property type="evidence" value="ECO:0007669"/>
    <property type="project" value="InterPro"/>
</dbReference>
<dbReference type="KEGG" id="psq:PUNSTDRAFT_77821"/>
<dbReference type="SMART" id="SM00220">
    <property type="entry name" value="S_TKc"/>
    <property type="match status" value="1"/>
</dbReference>
<dbReference type="PROSITE" id="PS00108">
    <property type="entry name" value="PROTEIN_KINASE_ST"/>
    <property type="match status" value="1"/>
</dbReference>
<dbReference type="InterPro" id="IPR001245">
    <property type="entry name" value="Ser-Thr/Tyr_kinase_cat_dom"/>
</dbReference>
<keyword evidence="3" id="KW-1185">Reference proteome</keyword>
<dbReference type="GeneID" id="18885755"/>
<dbReference type="GO" id="GO:0004674">
    <property type="term" value="F:protein serine/threonine kinase activity"/>
    <property type="evidence" value="ECO:0007669"/>
    <property type="project" value="TreeGrafter"/>
</dbReference>
<dbReference type="RefSeq" id="XP_007389131.1">
    <property type="nucleotide sequence ID" value="XM_007389069.1"/>
</dbReference>
<organism evidence="2 3">
    <name type="scientific">Punctularia strigosozonata (strain HHB-11173)</name>
    <name type="common">White-rot fungus</name>
    <dbReference type="NCBI Taxonomy" id="741275"/>
    <lineage>
        <taxon>Eukaryota</taxon>
        <taxon>Fungi</taxon>
        <taxon>Dikarya</taxon>
        <taxon>Basidiomycota</taxon>
        <taxon>Agaricomycotina</taxon>
        <taxon>Agaricomycetes</taxon>
        <taxon>Corticiales</taxon>
        <taxon>Punctulariaceae</taxon>
        <taxon>Punctularia</taxon>
    </lineage>
</organism>